<dbReference type="Pfam" id="PF01370">
    <property type="entry name" value="Epimerase"/>
    <property type="match status" value="1"/>
</dbReference>
<feature type="domain" description="NAD-dependent epimerase/dehydratase" evidence="2">
    <location>
        <begin position="3"/>
        <end position="198"/>
    </location>
</feature>
<dbReference type="Pfam" id="PF08338">
    <property type="entry name" value="DUF1731"/>
    <property type="match status" value="1"/>
</dbReference>
<sequence length="283" mass="29674">MRVTILGASGFIGRHLAAALRARGDVVVTASLRDPARAADASAGSDVVVNLAGAPVSVRWTDEAKRAMVTSRVDAPRAYLAALARVESRPRAYVSASAVGYYGTSRTARFTEASPPGSDFLARLCVDWEAASDTAAGLGMRVAKVRTGLVLGSDGGVLAKLLPIFRFGLGGVVASGAQWYSWISIDDQIGIYLHAIDGADGVLNATAPNPVTNRDFTHALGRALGRPTLAPMPAFAGTMLLGEGAVVINEGQCVIPERTQATGYVFRHPELDEALRALFRRAA</sequence>
<dbReference type="AlphaFoldDB" id="A0AAN1XU85"/>
<dbReference type="InterPro" id="IPR013549">
    <property type="entry name" value="DUF1731"/>
</dbReference>
<dbReference type="KEGG" id="vab:WPS_09340"/>
<dbReference type="InterPro" id="IPR036291">
    <property type="entry name" value="NAD(P)-bd_dom_sf"/>
</dbReference>
<evidence type="ECO:0000259" key="2">
    <source>
        <dbReference type="Pfam" id="PF01370"/>
    </source>
</evidence>
<gene>
    <name evidence="4" type="ORF">WPS_09340</name>
</gene>
<evidence type="ECO:0000256" key="1">
    <source>
        <dbReference type="ARBA" id="ARBA00009353"/>
    </source>
</evidence>
<dbReference type="InterPro" id="IPR001509">
    <property type="entry name" value="Epimerase_deHydtase"/>
</dbReference>
<dbReference type="Gene3D" id="3.40.50.720">
    <property type="entry name" value="NAD(P)-binding Rossmann-like Domain"/>
    <property type="match status" value="1"/>
</dbReference>
<dbReference type="RefSeq" id="WP_317996685.1">
    <property type="nucleotide sequence ID" value="NZ_AP025523.1"/>
</dbReference>
<evidence type="ECO:0000313" key="4">
    <source>
        <dbReference type="EMBL" id="BDE05658.1"/>
    </source>
</evidence>
<feature type="domain" description="DUF1731" evidence="3">
    <location>
        <begin position="232"/>
        <end position="278"/>
    </location>
</feature>
<dbReference type="SUPFAM" id="SSF51735">
    <property type="entry name" value="NAD(P)-binding Rossmann-fold domains"/>
    <property type="match status" value="1"/>
</dbReference>
<dbReference type="InterPro" id="IPR010099">
    <property type="entry name" value="SDR39U1"/>
</dbReference>
<organism evidence="4 5">
    <name type="scientific">Vulcanimicrobium alpinum</name>
    <dbReference type="NCBI Taxonomy" id="3016050"/>
    <lineage>
        <taxon>Bacteria</taxon>
        <taxon>Bacillati</taxon>
        <taxon>Vulcanimicrobiota</taxon>
        <taxon>Vulcanimicrobiia</taxon>
        <taxon>Vulcanimicrobiales</taxon>
        <taxon>Vulcanimicrobiaceae</taxon>
        <taxon>Vulcanimicrobium</taxon>
    </lineage>
</organism>
<evidence type="ECO:0000259" key="3">
    <source>
        <dbReference type="Pfam" id="PF08338"/>
    </source>
</evidence>
<protein>
    <submittedName>
        <fullName evidence="4">Epimerase</fullName>
    </submittedName>
</protein>
<reference evidence="4 5" key="1">
    <citation type="journal article" date="2022" name="ISME Commun">
        <title>Vulcanimicrobium alpinus gen. nov. sp. nov., the first cultivated representative of the candidate phylum 'Eremiobacterota', is a metabolically versatile aerobic anoxygenic phototroph.</title>
        <authorList>
            <person name="Yabe S."/>
            <person name="Muto K."/>
            <person name="Abe K."/>
            <person name="Yokota A."/>
            <person name="Staudigel H."/>
            <person name="Tebo B.M."/>
        </authorList>
    </citation>
    <scope>NUCLEOTIDE SEQUENCE [LARGE SCALE GENOMIC DNA]</scope>
    <source>
        <strain evidence="4 5">WC8-2</strain>
    </source>
</reference>
<dbReference type="EMBL" id="AP025523">
    <property type="protein sequence ID" value="BDE05658.1"/>
    <property type="molecule type" value="Genomic_DNA"/>
</dbReference>
<dbReference type="PANTHER" id="PTHR11092:SF0">
    <property type="entry name" value="EPIMERASE FAMILY PROTEIN SDR39U1"/>
    <property type="match status" value="1"/>
</dbReference>
<dbReference type="NCBIfam" id="TIGR01777">
    <property type="entry name" value="yfcH"/>
    <property type="match status" value="1"/>
</dbReference>
<dbReference type="Proteomes" id="UP001317532">
    <property type="component" value="Chromosome"/>
</dbReference>
<comment type="similarity">
    <text evidence="1">Belongs to the NAD(P)-dependent epimerase/dehydratase family. SDR39U1 subfamily.</text>
</comment>
<proteinExistence type="inferred from homology"/>
<dbReference type="PANTHER" id="PTHR11092">
    <property type="entry name" value="SUGAR NUCLEOTIDE EPIMERASE RELATED"/>
    <property type="match status" value="1"/>
</dbReference>
<keyword evidence="5" id="KW-1185">Reference proteome</keyword>
<name>A0AAN1XU85_UNVUL</name>
<accession>A0AAN1XU85</accession>
<evidence type="ECO:0000313" key="5">
    <source>
        <dbReference type="Proteomes" id="UP001317532"/>
    </source>
</evidence>